<dbReference type="Proteomes" id="UP001211065">
    <property type="component" value="Unassembled WGS sequence"/>
</dbReference>
<organism evidence="2 3">
    <name type="scientific">Clydaea vesicula</name>
    <dbReference type="NCBI Taxonomy" id="447962"/>
    <lineage>
        <taxon>Eukaryota</taxon>
        <taxon>Fungi</taxon>
        <taxon>Fungi incertae sedis</taxon>
        <taxon>Chytridiomycota</taxon>
        <taxon>Chytridiomycota incertae sedis</taxon>
        <taxon>Chytridiomycetes</taxon>
        <taxon>Lobulomycetales</taxon>
        <taxon>Lobulomycetaceae</taxon>
        <taxon>Clydaea</taxon>
    </lineage>
</organism>
<dbReference type="EMBL" id="JADGJW010000349">
    <property type="protein sequence ID" value="KAJ3219182.1"/>
    <property type="molecule type" value="Genomic_DNA"/>
</dbReference>
<name>A0AAD5U004_9FUNG</name>
<evidence type="ECO:0000313" key="2">
    <source>
        <dbReference type="EMBL" id="KAJ3219182.1"/>
    </source>
</evidence>
<reference evidence="2" key="1">
    <citation type="submission" date="2020-05" db="EMBL/GenBank/DDBJ databases">
        <title>Phylogenomic resolution of chytrid fungi.</title>
        <authorList>
            <person name="Stajich J.E."/>
            <person name="Amses K."/>
            <person name="Simmons R."/>
            <person name="Seto K."/>
            <person name="Myers J."/>
            <person name="Bonds A."/>
            <person name="Quandt C.A."/>
            <person name="Barry K."/>
            <person name="Liu P."/>
            <person name="Grigoriev I."/>
            <person name="Longcore J.E."/>
            <person name="James T.Y."/>
        </authorList>
    </citation>
    <scope>NUCLEOTIDE SEQUENCE</scope>
    <source>
        <strain evidence="2">JEL0476</strain>
    </source>
</reference>
<dbReference type="AlphaFoldDB" id="A0AAD5U004"/>
<comment type="caution">
    <text evidence="2">The sequence shown here is derived from an EMBL/GenBank/DDBJ whole genome shotgun (WGS) entry which is preliminary data.</text>
</comment>
<proteinExistence type="predicted"/>
<feature type="region of interest" description="Disordered" evidence="1">
    <location>
        <begin position="365"/>
        <end position="414"/>
    </location>
</feature>
<feature type="compositionally biased region" description="Low complexity" evidence="1">
    <location>
        <begin position="574"/>
        <end position="599"/>
    </location>
</feature>
<feature type="region of interest" description="Disordered" evidence="1">
    <location>
        <begin position="574"/>
        <end position="621"/>
    </location>
</feature>
<protein>
    <submittedName>
        <fullName evidence="2">Uncharacterized protein</fullName>
    </submittedName>
</protein>
<feature type="compositionally biased region" description="Polar residues" evidence="1">
    <location>
        <begin position="600"/>
        <end position="619"/>
    </location>
</feature>
<accession>A0AAD5U004</accession>
<evidence type="ECO:0000256" key="1">
    <source>
        <dbReference type="SAM" id="MobiDB-lite"/>
    </source>
</evidence>
<evidence type="ECO:0000313" key="3">
    <source>
        <dbReference type="Proteomes" id="UP001211065"/>
    </source>
</evidence>
<feature type="compositionally biased region" description="Polar residues" evidence="1">
    <location>
        <begin position="396"/>
        <end position="411"/>
    </location>
</feature>
<keyword evidence="3" id="KW-1185">Reference proteome</keyword>
<sequence length="886" mass="100272">MESKENTIHLNKGSVNSLSKLSIINSADAVKSLQAVLENTAVQLSASPTNNNSPDGELAMPLGEFHYSAVKKYTTQATSNNWRNHHDQIFPITLENLIKYIDSEIERIIKGKFTKQTLLNYINALEKYHLYKLKVNWAAVRLDDRVISKLKGDASTWAMERTIAEYKEFSLKHLTPSEQKEPQFPISFDKVLRFIDFEIEKLKSGAIDFQTLTIFLEQIKKKHISLNSDLNIQHESVQAKLLIFNTQQRNCEHKPIPLPKKPSEVSQVKIQQMLTYYIQTALRNRWCTSENPFPITFETLHLYLNYEIQKINLGELTIESLQNYLELLSGIHKNLDWKAIYHPSITSKLLANSINLNLNVNPDHTIQNDSHKDSNAHPVFQNPPAHVASTDRKSETTNSNNVKEASATISNRLPPPLPHVVNVSAEEAASCATDSVSTPVTTPVSGTTRGKSYKQLAIKNGWSSAHNIYPISLENLHKYIDHELIRVKNMQIKIGSLHHSISGLQKKHDNLGLDWDAVRYHPDIRVKLGLQSFDYQSFLNKRRAIKQETPSNSSSPSSHVVNSQRNLSETVLFTPQSSVRPSPTQSPSTQYSASQSPTTHSPATDSPATHSPVFSSSKTAPRKRGNQVVAIAQGFSKLAYRMGWVVQGAPIFPISLELLHLYIDHELIRVSKNNISLNTVIHNVRCLGSYHRGNIDVNWNLQDHITVKGKLGMNCSEKRKRGNQVEVIANSYSKLASAKNWSREGEAFPITLETLHQYIDHELIRVAEKKITLKTLMHNIRCLGSHQRVKLGLKWTLQANPSVRKKLGLPLELEPRELNSLYQTTSSNEEDLMDQDIIGDGEETVNGMEEEESKEMELIDVELVDEKNNISKRIFMDCEEILSEED</sequence>
<gene>
    <name evidence="2" type="ORF">HK099_004780</name>
</gene>